<sequence length="552" mass="58662">MSASGHDDDDADIDDDDDDDMDNVPLSVRFETMQAQSFMPAGDIATGDIIAGDVAGMREVDLLPPHTEPVPYLQLELQTFAVVGGMLPDEPSIVGLGRDSNTVSTESSSSFLESENVIIYSADRDPSPSHAATKEPCEPPMPMDSQNHKIKKPTHPRSSMVDHSENGSGGEVVDRPEDRGGPMAAEEGDHTATEATGDASAVAAGGGDDDQGCEQEAGGGDEDRAREADPLARVETGAVDPIAQSTDSGMAMGDLERARVGSGDGDSGEDRRATEPDARVKEQFGAVGPNVDPAGPSMAVEDLSTVGGGSGDVGGSDGTRDLEVRKGTPSPLRWYATSPCTPAQPLSRFEPKHPPRDPAKGKGVVGTREVHVEEAHIEEVQTTEATPIEIREEDIAFRPPTGATTSSRHVPITYADIAKHAPDEILARVLEINPEIGEYVLKAKEDRARAIEETEAAARAERERARREGLAADMEAEEREAEEAQGPKVSAVAEAGALKCPEFSEETYTLPRSHLVVPSGFAGYKPPQQTDYDLELVLRDPGVHIANTWAEV</sequence>
<gene>
    <name evidence="1" type="ORF">RHMOL_Rhmol01G0160400</name>
</gene>
<evidence type="ECO:0000313" key="1">
    <source>
        <dbReference type="EMBL" id="KAI8571947.1"/>
    </source>
</evidence>
<protein>
    <submittedName>
        <fullName evidence="1">Uncharacterized protein</fullName>
    </submittedName>
</protein>
<reference evidence="1" key="1">
    <citation type="submission" date="2022-02" db="EMBL/GenBank/DDBJ databases">
        <title>Plant Genome Project.</title>
        <authorList>
            <person name="Zhang R.-G."/>
        </authorList>
    </citation>
    <scope>NUCLEOTIDE SEQUENCE</scope>
    <source>
        <strain evidence="1">AT1</strain>
    </source>
</reference>
<keyword evidence="2" id="KW-1185">Reference proteome</keyword>
<evidence type="ECO:0000313" key="2">
    <source>
        <dbReference type="Proteomes" id="UP001062846"/>
    </source>
</evidence>
<accession>A0ACC0Q4Z9</accession>
<organism evidence="1 2">
    <name type="scientific">Rhododendron molle</name>
    <name type="common">Chinese azalea</name>
    <name type="synonym">Azalea mollis</name>
    <dbReference type="NCBI Taxonomy" id="49168"/>
    <lineage>
        <taxon>Eukaryota</taxon>
        <taxon>Viridiplantae</taxon>
        <taxon>Streptophyta</taxon>
        <taxon>Embryophyta</taxon>
        <taxon>Tracheophyta</taxon>
        <taxon>Spermatophyta</taxon>
        <taxon>Magnoliopsida</taxon>
        <taxon>eudicotyledons</taxon>
        <taxon>Gunneridae</taxon>
        <taxon>Pentapetalae</taxon>
        <taxon>asterids</taxon>
        <taxon>Ericales</taxon>
        <taxon>Ericaceae</taxon>
        <taxon>Ericoideae</taxon>
        <taxon>Rhodoreae</taxon>
        <taxon>Rhododendron</taxon>
    </lineage>
</organism>
<proteinExistence type="predicted"/>
<dbReference type="EMBL" id="CM046388">
    <property type="protein sequence ID" value="KAI8571947.1"/>
    <property type="molecule type" value="Genomic_DNA"/>
</dbReference>
<dbReference type="Proteomes" id="UP001062846">
    <property type="component" value="Chromosome 1"/>
</dbReference>
<comment type="caution">
    <text evidence="1">The sequence shown here is derived from an EMBL/GenBank/DDBJ whole genome shotgun (WGS) entry which is preliminary data.</text>
</comment>
<name>A0ACC0Q4Z9_RHOML</name>